<keyword evidence="4" id="KW-1185">Reference proteome</keyword>
<organism evidence="3 4">
    <name type="scientific">Kalmanozyma brasiliensis (strain GHG001)</name>
    <name type="common">Yeast</name>
    <name type="synonym">Pseudozyma brasiliensis</name>
    <dbReference type="NCBI Taxonomy" id="1365824"/>
    <lineage>
        <taxon>Eukaryota</taxon>
        <taxon>Fungi</taxon>
        <taxon>Dikarya</taxon>
        <taxon>Basidiomycota</taxon>
        <taxon>Ustilaginomycotina</taxon>
        <taxon>Ustilaginomycetes</taxon>
        <taxon>Ustilaginales</taxon>
        <taxon>Ustilaginaceae</taxon>
        <taxon>Kalmanozyma</taxon>
    </lineage>
</organism>
<evidence type="ECO:0000256" key="1">
    <source>
        <dbReference type="SAM" id="MobiDB-lite"/>
    </source>
</evidence>
<dbReference type="GO" id="GO:0043812">
    <property type="term" value="F:phosphatidylinositol-4-phosphate phosphatase activity"/>
    <property type="evidence" value="ECO:0007669"/>
    <property type="project" value="TreeGrafter"/>
</dbReference>
<accession>V5EYS3</accession>
<dbReference type="InterPro" id="IPR002013">
    <property type="entry name" value="SAC_dom"/>
</dbReference>
<dbReference type="AlphaFoldDB" id="V5EYS3"/>
<dbReference type="PANTHER" id="PTHR45662">
    <property type="entry name" value="PHOSPHATIDYLINOSITIDE PHOSPHATASE SAC1"/>
    <property type="match status" value="1"/>
</dbReference>
<dbReference type="eggNOG" id="KOG1890">
    <property type="taxonomic scope" value="Eukaryota"/>
</dbReference>
<proteinExistence type="predicted"/>
<dbReference type="OrthoDB" id="405996at2759"/>
<evidence type="ECO:0000259" key="2">
    <source>
        <dbReference type="PROSITE" id="PS50275"/>
    </source>
</evidence>
<dbReference type="GO" id="GO:0046856">
    <property type="term" value="P:phosphatidylinositol dephosphorylation"/>
    <property type="evidence" value="ECO:0007669"/>
    <property type="project" value="TreeGrafter"/>
</dbReference>
<dbReference type="PANTHER" id="PTHR45662:SF7">
    <property type="entry name" value="SACI DOMAIN PROTEIN (AFU_ORTHOLOGUE AFUA_1G15890)"/>
    <property type="match status" value="1"/>
</dbReference>
<evidence type="ECO:0000313" key="4">
    <source>
        <dbReference type="Proteomes" id="UP000019377"/>
    </source>
</evidence>
<gene>
    <name evidence="3" type="ORF">PSEUBRA_SCAF2g03052</name>
</gene>
<dbReference type="STRING" id="1365824.V5EYS3"/>
<dbReference type="Proteomes" id="UP000019377">
    <property type="component" value="Unassembled WGS sequence"/>
</dbReference>
<name>V5EYS3_KALBG</name>
<feature type="domain" description="SAC" evidence="2">
    <location>
        <begin position="83"/>
        <end position="463"/>
    </location>
</feature>
<dbReference type="GeneID" id="27420121"/>
<reference evidence="4" key="1">
    <citation type="journal article" date="2013" name="Genome Announc.">
        <title>Draft genome sequence of Pseudozyma brasiliensis sp. nov. strain GHG001, a high producer of endo-1,4-xylanase isolated from an insect pest of sugarcane.</title>
        <authorList>
            <person name="Oliveira J.V.D.C."/>
            <person name="dos Santos R.A.C."/>
            <person name="Borges T.A."/>
            <person name="Riano-Pachon D.M."/>
            <person name="Goldman G.H."/>
        </authorList>
    </citation>
    <scope>NUCLEOTIDE SEQUENCE [LARGE SCALE GENOMIC DNA]</scope>
    <source>
        <strain evidence="4">GHG001</strain>
    </source>
</reference>
<protein>
    <recommendedName>
        <fullName evidence="2">SAC domain-containing protein</fullName>
    </recommendedName>
</protein>
<feature type="compositionally biased region" description="Polar residues" evidence="1">
    <location>
        <begin position="117"/>
        <end position="144"/>
    </location>
</feature>
<dbReference type="Pfam" id="PF02383">
    <property type="entry name" value="Syja_N"/>
    <property type="match status" value="1"/>
</dbReference>
<feature type="region of interest" description="Disordered" evidence="1">
    <location>
        <begin position="110"/>
        <end position="147"/>
    </location>
</feature>
<dbReference type="EMBL" id="KI545862">
    <property type="protein sequence ID" value="EST07959.1"/>
    <property type="molecule type" value="Genomic_DNA"/>
</dbReference>
<feature type="region of interest" description="Disordered" evidence="1">
    <location>
        <begin position="24"/>
        <end position="72"/>
    </location>
</feature>
<evidence type="ECO:0000313" key="3">
    <source>
        <dbReference type="EMBL" id="EST07959.1"/>
    </source>
</evidence>
<sequence>MPKSRPWLTRAARSVSAGRIDTVSEDAATQSQLADAAQPANDVVEVPQPGSPEEPFGAAPATADQQWHAAKQAELEEKAVRETAKYWARGEFWFSYDFDLTTSLQNKRRALEGNPKPNANVSPQLASQQLHQARSSTTSTQDAQRTPAFPLLAEPYPGLPLWRRADRRFWHNEHMSKDLIHAGLHAYILPVMQGYLQTVSLPIQPIADANEKADAVLRCQLMVISRRSKERAGLRYQRRGINESGQVANFVETEQILYVLRGPPSSASAADLIGDVLSFVQIRGSIPLYWSQSPFSLKPPPVLERTEVENTAACRKHFAVQVERYGDITCINLAEQGGKEGQISKAYREAAENLRGEASQDGWDRGKLHYVDFDFHKECSGMRFENVAKLIGSMEETLGEMGYYHHRTAGERKVDVVRRQTGVFRVSCLDCLDRTNVVQSAFARHVLTGQLAKLGIMVGSAST</sequence>
<dbReference type="HOGENOM" id="CLU_006249_2_0_1"/>
<dbReference type="GO" id="GO:0005783">
    <property type="term" value="C:endoplasmic reticulum"/>
    <property type="evidence" value="ECO:0007669"/>
    <property type="project" value="TreeGrafter"/>
</dbReference>
<dbReference type="PROSITE" id="PS50275">
    <property type="entry name" value="SAC"/>
    <property type="match status" value="1"/>
</dbReference>